<evidence type="ECO:0000256" key="5">
    <source>
        <dbReference type="PROSITE-ProRule" id="PRU10141"/>
    </source>
</evidence>
<dbReference type="Proteomes" id="UP000239406">
    <property type="component" value="Unassembled WGS sequence"/>
</dbReference>
<feature type="binding site" evidence="5">
    <location>
        <position position="68"/>
    </location>
    <ligand>
        <name>ATP</name>
        <dbReference type="ChEBI" id="CHEBI:30616"/>
    </ligand>
</feature>
<name>A0A2S5T719_9BURK</name>
<dbReference type="EMBL" id="PSNY01000005">
    <property type="protein sequence ID" value="PPE70688.1"/>
    <property type="molecule type" value="Genomic_DNA"/>
</dbReference>
<dbReference type="OrthoDB" id="9801841at2"/>
<sequence>MNHPRPPAAPDPFDPAFQPTQTLMPSQDALPPGTRLAEYEVVRVLGEGGFGIVYLAADHGLQRHVAIKEYLPAALAARGARAAVTLRATSHAETFKLGLRSFVNEARLLARFDHPSLVRVYRFWEANGTAYMVMPYYEGTTVAAARLAMTRPPDEAWLRQLLLSLMGALEVLHASSCYHRDIAPDNVLVLPDGRPVLLDFGAARRVIGDRTQTLTAILKPAYAPIEQYAEAGHLQQGPWTDLYALGAVMYYLISGRSPLPSTVRAVDDQLRPLAEVAASLQQTFTDLRYSPSFLAAIEWALAVRPQDRPQTVTQLRDALDAPGWVPPRRPRVAAPPAAPPEATAIRPPVAPEPAPAAEPAWFASIPPATVAPATPQPPAGTPPPAAAPARPPAATSPAAAPGAVPPTLSEEVPSDAAVMAALDAALGSLPDDRPDAAWGTMRPDEDDLQRRAAARRGPATTRWMAALAILLVLGAAAWQWQERWTTQQLLERLANTPLAPDAGPAPEAATATAPSAAVPSPAPVTAQATPAPSPPVPAPAPAAPPDTPVAAGPTPHADPVSTRAESTAPQIVEVQPSAPAAPPQAATPAAPAAPAAPPRAEASRDPPEEDAEPDITRTSVVARPSSPRAACGTRTNFALYYCMQTQCRQAQFVNHPHCVYLRQHDEVMQ</sequence>
<dbReference type="InterPro" id="IPR011009">
    <property type="entry name" value="Kinase-like_dom_sf"/>
</dbReference>
<feature type="compositionally biased region" description="Low complexity" evidence="6">
    <location>
        <begin position="499"/>
        <end position="530"/>
    </location>
</feature>
<keyword evidence="1" id="KW-0808">Transferase</keyword>
<proteinExistence type="predicted"/>
<dbReference type="AlphaFoldDB" id="A0A2S5T719"/>
<keyword evidence="8" id="KW-0723">Serine/threonine-protein kinase</keyword>
<dbReference type="Pfam" id="PF00069">
    <property type="entry name" value="Pkinase"/>
    <property type="match status" value="1"/>
</dbReference>
<feature type="compositionally biased region" description="Pro residues" evidence="6">
    <location>
        <begin position="374"/>
        <end position="391"/>
    </location>
</feature>
<evidence type="ECO:0000256" key="3">
    <source>
        <dbReference type="ARBA" id="ARBA00022777"/>
    </source>
</evidence>
<dbReference type="SMART" id="SM00219">
    <property type="entry name" value="TyrKc"/>
    <property type="match status" value="1"/>
</dbReference>
<dbReference type="PROSITE" id="PS50011">
    <property type="entry name" value="PROTEIN_KINASE_DOM"/>
    <property type="match status" value="1"/>
</dbReference>
<feature type="compositionally biased region" description="Low complexity" evidence="6">
    <location>
        <begin position="332"/>
        <end position="347"/>
    </location>
</feature>
<gene>
    <name evidence="8" type="ORF">C1702_05970</name>
    <name evidence="9" type="ORF">EV676_101541</name>
</gene>
<evidence type="ECO:0000256" key="6">
    <source>
        <dbReference type="SAM" id="MobiDB-lite"/>
    </source>
</evidence>
<dbReference type="PROSITE" id="PS00109">
    <property type="entry name" value="PROTEIN_KINASE_TYR"/>
    <property type="match status" value="1"/>
</dbReference>
<dbReference type="GO" id="GO:0005524">
    <property type="term" value="F:ATP binding"/>
    <property type="evidence" value="ECO:0007669"/>
    <property type="project" value="UniProtKB-UniRule"/>
</dbReference>
<feature type="compositionally biased region" description="Pro residues" evidence="6">
    <location>
        <begin position="531"/>
        <end position="547"/>
    </location>
</feature>
<evidence type="ECO:0000256" key="2">
    <source>
        <dbReference type="ARBA" id="ARBA00022741"/>
    </source>
</evidence>
<dbReference type="InterPro" id="IPR017441">
    <property type="entry name" value="Protein_kinase_ATP_BS"/>
</dbReference>
<evidence type="ECO:0000259" key="7">
    <source>
        <dbReference type="PROSITE" id="PS50011"/>
    </source>
</evidence>
<keyword evidence="2 5" id="KW-0547">Nucleotide-binding</keyword>
<feature type="compositionally biased region" description="Low complexity" evidence="6">
    <location>
        <begin position="575"/>
        <end position="593"/>
    </location>
</feature>
<feature type="compositionally biased region" description="Low complexity" evidence="6">
    <location>
        <begin position="392"/>
        <end position="407"/>
    </location>
</feature>
<dbReference type="Gene3D" id="3.30.200.20">
    <property type="entry name" value="Phosphorylase Kinase, domain 1"/>
    <property type="match status" value="1"/>
</dbReference>
<protein>
    <submittedName>
        <fullName evidence="8">Serine/threonine protein kinase</fullName>
    </submittedName>
</protein>
<dbReference type="PANTHER" id="PTHR43289">
    <property type="entry name" value="MITOGEN-ACTIVATED PROTEIN KINASE KINASE KINASE 20-RELATED"/>
    <property type="match status" value="1"/>
</dbReference>
<dbReference type="Proteomes" id="UP000294772">
    <property type="component" value="Unassembled WGS sequence"/>
</dbReference>
<comment type="caution">
    <text evidence="8">The sequence shown here is derived from an EMBL/GenBank/DDBJ whole genome shotgun (WGS) entry which is preliminary data.</text>
</comment>
<dbReference type="PANTHER" id="PTHR43289:SF34">
    <property type="entry name" value="SERINE_THREONINE-PROTEIN KINASE YBDM-RELATED"/>
    <property type="match status" value="1"/>
</dbReference>
<dbReference type="RefSeq" id="WP_104356778.1">
    <property type="nucleotide sequence ID" value="NZ_CP064338.1"/>
</dbReference>
<dbReference type="InterPro" id="IPR008266">
    <property type="entry name" value="Tyr_kinase_AS"/>
</dbReference>
<dbReference type="PROSITE" id="PS00107">
    <property type="entry name" value="PROTEIN_KINASE_ATP"/>
    <property type="match status" value="1"/>
</dbReference>
<feature type="compositionally biased region" description="Pro residues" evidence="6">
    <location>
        <begin position="1"/>
        <end position="13"/>
    </location>
</feature>
<evidence type="ECO:0000256" key="4">
    <source>
        <dbReference type="ARBA" id="ARBA00022840"/>
    </source>
</evidence>
<reference evidence="9 11" key="2">
    <citation type="submission" date="2019-03" db="EMBL/GenBank/DDBJ databases">
        <title>Genomic Encyclopedia of Type Strains, Phase IV (KMG-IV): sequencing the most valuable type-strain genomes for metagenomic binning, comparative biology and taxonomic classification.</title>
        <authorList>
            <person name="Goeker M."/>
        </authorList>
    </citation>
    <scope>NUCLEOTIDE SEQUENCE [LARGE SCALE GENOMIC DNA]</scope>
    <source>
        <strain evidence="9 11">DSM 15264</strain>
    </source>
</reference>
<keyword evidence="10" id="KW-1185">Reference proteome</keyword>
<dbReference type="GO" id="GO:0004713">
    <property type="term" value="F:protein tyrosine kinase activity"/>
    <property type="evidence" value="ECO:0007669"/>
    <property type="project" value="InterPro"/>
</dbReference>
<evidence type="ECO:0000256" key="1">
    <source>
        <dbReference type="ARBA" id="ARBA00022679"/>
    </source>
</evidence>
<evidence type="ECO:0000313" key="11">
    <source>
        <dbReference type="Proteomes" id="UP000294772"/>
    </source>
</evidence>
<feature type="compositionally biased region" description="Low complexity" evidence="6">
    <location>
        <begin position="357"/>
        <end position="373"/>
    </location>
</feature>
<evidence type="ECO:0000313" key="8">
    <source>
        <dbReference type="EMBL" id="PPE70688.1"/>
    </source>
</evidence>
<evidence type="ECO:0000313" key="9">
    <source>
        <dbReference type="EMBL" id="TCP09957.1"/>
    </source>
</evidence>
<dbReference type="InterPro" id="IPR020635">
    <property type="entry name" value="Tyr_kinase_cat_dom"/>
</dbReference>
<keyword evidence="4 5" id="KW-0067">ATP-binding</keyword>
<dbReference type="CDD" id="cd14014">
    <property type="entry name" value="STKc_PknB_like"/>
    <property type="match status" value="1"/>
</dbReference>
<dbReference type="InterPro" id="IPR000719">
    <property type="entry name" value="Prot_kinase_dom"/>
</dbReference>
<dbReference type="Gene3D" id="1.10.510.10">
    <property type="entry name" value="Transferase(Phosphotransferase) domain 1"/>
    <property type="match status" value="1"/>
</dbReference>
<dbReference type="GO" id="GO:0004674">
    <property type="term" value="F:protein serine/threonine kinase activity"/>
    <property type="evidence" value="ECO:0007669"/>
    <property type="project" value="UniProtKB-KW"/>
</dbReference>
<feature type="domain" description="Protein kinase" evidence="7">
    <location>
        <begin position="39"/>
        <end position="325"/>
    </location>
</feature>
<feature type="region of interest" description="Disordered" evidence="6">
    <location>
        <begin position="1"/>
        <end position="29"/>
    </location>
</feature>
<organism evidence="8 10">
    <name type="scientific">Caldimonas thermodepolymerans</name>
    <dbReference type="NCBI Taxonomy" id="215580"/>
    <lineage>
        <taxon>Bacteria</taxon>
        <taxon>Pseudomonadati</taxon>
        <taxon>Pseudomonadota</taxon>
        <taxon>Betaproteobacteria</taxon>
        <taxon>Burkholderiales</taxon>
        <taxon>Sphaerotilaceae</taxon>
        <taxon>Caldimonas</taxon>
    </lineage>
</organism>
<feature type="region of interest" description="Disordered" evidence="6">
    <location>
        <begin position="498"/>
        <end position="628"/>
    </location>
</feature>
<evidence type="ECO:0000313" key="10">
    <source>
        <dbReference type="Proteomes" id="UP000239406"/>
    </source>
</evidence>
<feature type="region of interest" description="Disordered" evidence="6">
    <location>
        <begin position="319"/>
        <end position="411"/>
    </location>
</feature>
<dbReference type="EMBL" id="SLXF01000001">
    <property type="protein sequence ID" value="TCP09957.1"/>
    <property type="molecule type" value="Genomic_DNA"/>
</dbReference>
<keyword evidence="3 8" id="KW-0418">Kinase</keyword>
<accession>A0A2S5T719</accession>
<dbReference type="SUPFAM" id="SSF56112">
    <property type="entry name" value="Protein kinase-like (PK-like)"/>
    <property type="match status" value="1"/>
</dbReference>
<reference evidence="8 10" key="1">
    <citation type="submission" date="2018-02" db="EMBL/GenBank/DDBJ databases">
        <title>Reclassifiation of [Polyangium] brachysporum DSM 7029 as Guopingzhaonella breviflexa gen. nov., sp. nov., a member of the family Comamonadaceae.</title>
        <authorList>
            <person name="Tang B."/>
        </authorList>
    </citation>
    <scope>NUCLEOTIDE SEQUENCE [LARGE SCALE GENOMIC DNA]</scope>
    <source>
        <strain evidence="8 10">DSM 15344</strain>
    </source>
</reference>